<evidence type="ECO:0000313" key="2">
    <source>
        <dbReference type="RefSeq" id="XP_024870402.1"/>
    </source>
</evidence>
<organism evidence="1 2">
    <name type="scientific">Temnothorax curvispinosus</name>
    <dbReference type="NCBI Taxonomy" id="300111"/>
    <lineage>
        <taxon>Eukaryota</taxon>
        <taxon>Metazoa</taxon>
        <taxon>Ecdysozoa</taxon>
        <taxon>Arthropoda</taxon>
        <taxon>Hexapoda</taxon>
        <taxon>Insecta</taxon>
        <taxon>Pterygota</taxon>
        <taxon>Neoptera</taxon>
        <taxon>Endopterygota</taxon>
        <taxon>Hymenoptera</taxon>
        <taxon>Apocrita</taxon>
        <taxon>Aculeata</taxon>
        <taxon>Formicoidea</taxon>
        <taxon>Formicidae</taxon>
        <taxon>Myrmicinae</taxon>
        <taxon>Temnothorax</taxon>
    </lineage>
</organism>
<proteinExistence type="predicted"/>
<dbReference type="Proteomes" id="UP000504618">
    <property type="component" value="Unplaced"/>
</dbReference>
<reference evidence="2" key="1">
    <citation type="submission" date="2025-08" db="UniProtKB">
        <authorList>
            <consortium name="RefSeq"/>
        </authorList>
    </citation>
    <scope>IDENTIFICATION</scope>
    <source>
        <tissue evidence="2">Whole body</tissue>
    </source>
</reference>
<keyword evidence="1" id="KW-1185">Reference proteome</keyword>
<gene>
    <name evidence="2" type="primary">LOC112453730</name>
</gene>
<dbReference type="GeneID" id="112453730"/>
<dbReference type="RefSeq" id="XP_024870402.1">
    <property type="nucleotide sequence ID" value="XM_025014634.1"/>
</dbReference>
<name>A0A6J1PL79_9HYME</name>
<sequence>MASAKKKGPKKVYERFKYTEKDMEEALKAARSGICQSPPQQQHIMFQNQHCMADTLAKFLISVSWDPSRYLGKAQVGFPMHPDEVKDAVQRVIEECPLSTENPFKNNRPVEKWMDLFLKKHPEIRKKNTEIISKARASPKKDYDSGLLKREPFWKKTMCLIFLTIEI</sequence>
<dbReference type="AlphaFoldDB" id="A0A6J1PL79"/>
<evidence type="ECO:0000313" key="1">
    <source>
        <dbReference type="Proteomes" id="UP000504618"/>
    </source>
</evidence>
<dbReference type="OrthoDB" id="7614779at2759"/>
<accession>A0A6J1PL79</accession>
<protein>
    <submittedName>
        <fullName evidence="2">Uncharacterized protein LOC112453730</fullName>
    </submittedName>
</protein>